<name>A0AAV7IU15_COTGL</name>
<dbReference type="Proteomes" id="UP000826195">
    <property type="component" value="Unassembled WGS sequence"/>
</dbReference>
<evidence type="ECO:0000313" key="2">
    <source>
        <dbReference type="Proteomes" id="UP000826195"/>
    </source>
</evidence>
<evidence type="ECO:0000313" key="1">
    <source>
        <dbReference type="EMBL" id="KAH0568113.1"/>
    </source>
</evidence>
<gene>
    <name evidence="1" type="ORF">KQX54_018404</name>
</gene>
<sequence>MSARVEENKGMHLRPQRPEIHKSVLRISWRANVAKVQCCGPCSCSFACFAIVIVTLLIVNPSSVHVVQDEGYQKLSEYSYGLGIVTHIIR</sequence>
<keyword evidence="2" id="KW-1185">Reference proteome</keyword>
<organism evidence="1 2">
    <name type="scientific">Cotesia glomerata</name>
    <name type="common">Lepidopteran parasitic wasp</name>
    <name type="synonym">Apanteles glomeratus</name>
    <dbReference type="NCBI Taxonomy" id="32391"/>
    <lineage>
        <taxon>Eukaryota</taxon>
        <taxon>Metazoa</taxon>
        <taxon>Ecdysozoa</taxon>
        <taxon>Arthropoda</taxon>
        <taxon>Hexapoda</taxon>
        <taxon>Insecta</taxon>
        <taxon>Pterygota</taxon>
        <taxon>Neoptera</taxon>
        <taxon>Endopterygota</taxon>
        <taxon>Hymenoptera</taxon>
        <taxon>Apocrita</taxon>
        <taxon>Ichneumonoidea</taxon>
        <taxon>Braconidae</taxon>
        <taxon>Microgastrinae</taxon>
        <taxon>Cotesia</taxon>
    </lineage>
</organism>
<reference evidence="1 2" key="1">
    <citation type="journal article" date="2021" name="J. Hered.">
        <title>A chromosome-level genome assembly of the parasitoid wasp, Cotesia glomerata (Hymenoptera: Braconidae).</title>
        <authorList>
            <person name="Pinto B.J."/>
            <person name="Weis J.J."/>
            <person name="Gamble T."/>
            <person name="Ode P.J."/>
            <person name="Paul R."/>
            <person name="Zaspel J.M."/>
        </authorList>
    </citation>
    <scope>NUCLEOTIDE SEQUENCE [LARGE SCALE GENOMIC DNA]</scope>
    <source>
        <strain evidence="1">CgM1</strain>
    </source>
</reference>
<proteinExistence type="predicted"/>
<dbReference type="AlphaFoldDB" id="A0AAV7IU15"/>
<accession>A0AAV7IU15</accession>
<comment type="caution">
    <text evidence="1">The sequence shown here is derived from an EMBL/GenBank/DDBJ whole genome shotgun (WGS) entry which is preliminary data.</text>
</comment>
<protein>
    <submittedName>
        <fullName evidence="1">Uncharacterized protein</fullName>
    </submittedName>
</protein>
<dbReference type="EMBL" id="JAHXZJ010000001">
    <property type="protein sequence ID" value="KAH0568113.1"/>
    <property type="molecule type" value="Genomic_DNA"/>
</dbReference>